<dbReference type="AlphaFoldDB" id="A0ABD1NUT8"/>
<sequence length="111" mass="12528">MDLNASHTTEVVDHKSVLNSTWIRSMGKRLVGNGQAAAQEHAPRLRIPELCTYGGTRDAKEVENFLFDMEQYFLAANIEDGTRRVTIATMYLGGDAKLWWRTNADIQANRT</sequence>
<dbReference type="Proteomes" id="UP001604336">
    <property type="component" value="Unassembled WGS sequence"/>
</dbReference>
<name>A0ABD1NUT8_9LAMI</name>
<organism evidence="1 2">
    <name type="scientific">Abeliophyllum distichum</name>
    <dbReference type="NCBI Taxonomy" id="126358"/>
    <lineage>
        <taxon>Eukaryota</taxon>
        <taxon>Viridiplantae</taxon>
        <taxon>Streptophyta</taxon>
        <taxon>Embryophyta</taxon>
        <taxon>Tracheophyta</taxon>
        <taxon>Spermatophyta</taxon>
        <taxon>Magnoliopsida</taxon>
        <taxon>eudicotyledons</taxon>
        <taxon>Gunneridae</taxon>
        <taxon>Pentapetalae</taxon>
        <taxon>asterids</taxon>
        <taxon>lamiids</taxon>
        <taxon>Lamiales</taxon>
        <taxon>Oleaceae</taxon>
        <taxon>Forsythieae</taxon>
        <taxon>Abeliophyllum</taxon>
    </lineage>
</organism>
<proteinExistence type="predicted"/>
<comment type="caution">
    <text evidence="1">The sequence shown here is derived from an EMBL/GenBank/DDBJ whole genome shotgun (WGS) entry which is preliminary data.</text>
</comment>
<accession>A0ABD1NUT8</accession>
<evidence type="ECO:0008006" key="3">
    <source>
        <dbReference type="Google" id="ProtNLM"/>
    </source>
</evidence>
<reference evidence="2" key="1">
    <citation type="submission" date="2024-07" db="EMBL/GenBank/DDBJ databases">
        <title>Two chromosome-level genome assemblies of Korean endemic species Abeliophyllum distichum and Forsythia ovata (Oleaceae).</title>
        <authorList>
            <person name="Jang H."/>
        </authorList>
    </citation>
    <scope>NUCLEOTIDE SEQUENCE [LARGE SCALE GENOMIC DNA]</scope>
</reference>
<gene>
    <name evidence="1" type="ORF">Adt_47779</name>
</gene>
<evidence type="ECO:0000313" key="2">
    <source>
        <dbReference type="Proteomes" id="UP001604336"/>
    </source>
</evidence>
<keyword evidence="2" id="KW-1185">Reference proteome</keyword>
<dbReference type="EMBL" id="JBFOLK010000292">
    <property type="protein sequence ID" value="KAL2454719.1"/>
    <property type="molecule type" value="Genomic_DNA"/>
</dbReference>
<evidence type="ECO:0000313" key="1">
    <source>
        <dbReference type="EMBL" id="KAL2454719.1"/>
    </source>
</evidence>
<protein>
    <recommendedName>
        <fullName evidence="3">Retrotransposon gag domain-containing protein</fullName>
    </recommendedName>
</protein>